<dbReference type="Pfam" id="PF13439">
    <property type="entry name" value="Glyco_transf_4"/>
    <property type="match status" value="1"/>
</dbReference>
<dbReference type="Pfam" id="PF13692">
    <property type="entry name" value="Glyco_trans_1_4"/>
    <property type="match status" value="1"/>
</dbReference>
<organism evidence="2 3">
    <name type="scientific">Agaricicola taiwanensis</name>
    <dbReference type="NCBI Taxonomy" id="591372"/>
    <lineage>
        <taxon>Bacteria</taxon>
        <taxon>Pseudomonadati</taxon>
        <taxon>Pseudomonadota</taxon>
        <taxon>Alphaproteobacteria</taxon>
        <taxon>Rhodobacterales</taxon>
        <taxon>Paracoccaceae</taxon>
        <taxon>Agaricicola</taxon>
    </lineage>
</organism>
<protein>
    <submittedName>
        <fullName evidence="2">Glycosyl transferase</fullName>
    </submittedName>
</protein>
<dbReference type="EMBL" id="BMCP01000001">
    <property type="protein sequence ID" value="GGE34992.1"/>
    <property type="molecule type" value="Genomic_DNA"/>
</dbReference>
<reference evidence="2" key="2">
    <citation type="submission" date="2020-09" db="EMBL/GenBank/DDBJ databases">
        <authorList>
            <person name="Sun Q."/>
            <person name="Sedlacek I."/>
        </authorList>
    </citation>
    <scope>NUCLEOTIDE SEQUENCE</scope>
    <source>
        <strain evidence="2">CCM 7684</strain>
    </source>
</reference>
<dbReference type="PANTHER" id="PTHR12526">
    <property type="entry name" value="GLYCOSYLTRANSFERASE"/>
    <property type="match status" value="1"/>
</dbReference>
<gene>
    <name evidence="2" type="ORF">GCM10007276_10650</name>
</gene>
<name>A0A8J2VNA3_9RHOB</name>
<keyword evidence="2" id="KW-0808">Transferase</keyword>
<dbReference type="InterPro" id="IPR028098">
    <property type="entry name" value="Glyco_trans_4-like_N"/>
</dbReference>
<evidence type="ECO:0000259" key="1">
    <source>
        <dbReference type="Pfam" id="PF13439"/>
    </source>
</evidence>
<keyword evidence="3" id="KW-1185">Reference proteome</keyword>
<accession>A0A8J2VNA3</accession>
<reference evidence="2" key="1">
    <citation type="journal article" date="2014" name="Int. J. Syst. Evol. Microbiol.">
        <title>Complete genome sequence of Corynebacterium casei LMG S-19264T (=DSM 44701T), isolated from a smear-ripened cheese.</title>
        <authorList>
            <consortium name="US DOE Joint Genome Institute (JGI-PGF)"/>
            <person name="Walter F."/>
            <person name="Albersmeier A."/>
            <person name="Kalinowski J."/>
            <person name="Ruckert C."/>
        </authorList>
    </citation>
    <scope>NUCLEOTIDE SEQUENCE</scope>
    <source>
        <strain evidence="2">CCM 7684</strain>
    </source>
</reference>
<comment type="caution">
    <text evidence="2">The sequence shown here is derived from an EMBL/GenBank/DDBJ whole genome shotgun (WGS) entry which is preliminary data.</text>
</comment>
<evidence type="ECO:0000313" key="3">
    <source>
        <dbReference type="Proteomes" id="UP000602745"/>
    </source>
</evidence>
<dbReference type="Proteomes" id="UP000602745">
    <property type="component" value="Unassembled WGS sequence"/>
</dbReference>
<proteinExistence type="predicted"/>
<dbReference type="SUPFAM" id="SSF53756">
    <property type="entry name" value="UDP-Glycosyltransferase/glycogen phosphorylase"/>
    <property type="match status" value="1"/>
</dbReference>
<feature type="domain" description="Glycosyltransferase subfamily 4-like N-terminal" evidence="1">
    <location>
        <begin position="13"/>
        <end position="173"/>
    </location>
</feature>
<sequence>MTSVLHVISGLGVGGAEGMLHQAASRLAAKGHRQHVVSLTGRGPVADLIEEAGVPVTCFDLRSIGGKLSTLPKLVKLVRAVKPEIIQGWMYHGDLGATFAHLLSGSRGSRRLSWGIRCSNMDMERNAAVIGLCARLSPRADVIVANSGVGAQTHLQRGYRPKRLEIIPNGVDTVGYCPNLQRRSEVRANLGIDPSVRLAVHVARVDPMKDHASFLAAMHSLPQVTGILIGAGTRDLDLPPNVLALGRRMDVPALLPAADIIVSSSAFGEGFSNALAEGMSCGLVPVATDVGDARMIVGDSGVVVPPSDPVALARAIDEVAGLNGYTLARRGAAARARVVTEFSIEKTVTRFEALYGSL</sequence>
<evidence type="ECO:0000313" key="2">
    <source>
        <dbReference type="EMBL" id="GGE34992.1"/>
    </source>
</evidence>
<dbReference type="AlphaFoldDB" id="A0A8J2VNA3"/>
<dbReference type="RefSeq" id="WP_188408626.1">
    <property type="nucleotide sequence ID" value="NZ_BMCP01000001.1"/>
</dbReference>
<dbReference type="GO" id="GO:0016757">
    <property type="term" value="F:glycosyltransferase activity"/>
    <property type="evidence" value="ECO:0007669"/>
    <property type="project" value="UniProtKB-ARBA"/>
</dbReference>
<dbReference type="Gene3D" id="3.40.50.2000">
    <property type="entry name" value="Glycogen Phosphorylase B"/>
    <property type="match status" value="2"/>
</dbReference>